<accession>A0ABU5TU92</accession>
<dbReference type="InterPro" id="IPR014919">
    <property type="entry name" value="XisH"/>
</dbReference>
<evidence type="ECO:0000313" key="2">
    <source>
        <dbReference type="Proteomes" id="UP001301728"/>
    </source>
</evidence>
<keyword evidence="2" id="KW-1185">Reference proteome</keyword>
<organism evidence="1 2">
    <name type="scientific">Limnoraphis robusta CCNP1315</name>
    <dbReference type="NCBI Taxonomy" id="3110306"/>
    <lineage>
        <taxon>Bacteria</taxon>
        <taxon>Bacillati</taxon>
        <taxon>Cyanobacteriota</taxon>
        <taxon>Cyanophyceae</taxon>
        <taxon>Oscillatoriophycideae</taxon>
        <taxon>Oscillatoriales</taxon>
        <taxon>Sirenicapillariaceae</taxon>
        <taxon>Limnoraphis</taxon>
    </lineage>
</organism>
<sequence length="138" mass="15917">MAGKDIFHDAVRRALEKEGWKITDDPLFLRFGGVDMYIDLGAERLLAAERNGEKIAVEIKSFVGSSATTEFSTALGQFLKYQLALEEEQPDRLLYLAIPLDADRSFFSLELPRLLIQRYHVRLIVYEPENEVIIQWKK</sequence>
<dbReference type="Proteomes" id="UP001301728">
    <property type="component" value="Unassembled WGS sequence"/>
</dbReference>
<reference evidence="1 2" key="1">
    <citation type="submission" date="2023-12" db="EMBL/GenBank/DDBJ databases">
        <title>Baltic Sea Cyanobacteria.</title>
        <authorList>
            <person name="Delbaje E."/>
            <person name="Fewer D.P."/>
            <person name="Shishido T.K."/>
        </authorList>
    </citation>
    <scope>NUCLEOTIDE SEQUENCE [LARGE SCALE GENOMIC DNA]</scope>
    <source>
        <strain evidence="1 2">CCNP 1315</strain>
    </source>
</reference>
<dbReference type="EMBL" id="JAYGHT010000010">
    <property type="protein sequence ID" value="MEA5518471.1"/>
    <property type="molecule type" value="Genomic_DNA"/>
</dbReference>
<dbReference type="InterPro" id="IPR011856">
    <property type="entry name" value="tRNA_endonuc-like_dom_sf"/>
</dbReference>
<evidence type="ECO:0000313" key="1">
    <source>
        <dbReference type="EMBL" id="MEA5518471.1"/>
    </source>
</evidence>
<gene>
    <name evidence="1" type="ORF">VB854_05870</name>
</gene>
<dbReference type="CDD" id="cd22366">
    <property type="entry name" value="XisH-like"/>
    <property type="match status" value="1"/>
</dbReference>
<dbReference type="Gene3D" id="3.40.1350.10">
    <property type="match status" value="1"/>
</dbReference>
<dbReference type="Pfam" id="PF08814">
    <property type="entry name" value="XisH"/>
    <property type="match status" value="1"/>
</dbReference>
<comment type="caution">
    <text evidence="1">The sequence shown here is derived from an EMBL/GenBank/DDBJ whole genome shotgun (WGS) entry which is preliminary data.</text>
</comment>
<dbReference type="RefSeq" id="WP_323217891.1">
    <property type="nucleotide sequence ID" value="NZ_JAYGHT010000010.1"/>
</dbReference>
<dbReference type="SUPFAM" id="SSF52980">
    <property type="entry name" value="Restriction endonuclease-like"/>
    <property type="match status" value="1"/>
</dbReference>
<name>A0ABU5TU92_9CYAN</name>
<dbReference type="InterPro" id="IPR011335">
    <property type="entry name" value="Restrct_endonuc-II-like"/>
</dbReference>
<proteinExistence type="predicted"/>
<protein>
    <submittedName>
        <fullName evidence="1">XisH family protein</fullName>
    </submittedName>
</protein>